<organism evidence="1">
    <name type="scientific">Phytophthora nicotianae</name>
    <name type="common">Potato buckeye rot agent</name>
    <name type="synonym">Phytophthora parasitica</name>
    <dbReference type="NCBI Taxonomy" id="4792"/>
    <lineage>
        <taxon>Eukaryota</taxon>
        <taxon>Sar</taxon>
        <taxon>Stramenopiles</taxon>
        <taxon>Oomycota</taxon>
        <taxon>Peronosporomycetes</taxon>
        <taxon>Peronosporales</taxon>
        <taxon>Peronosporaceae</taxon>
        <taxon>Phytophthora</taxon>
    </lineage>
</organism>
<dbReference type="VEuPathDB" id="FungiDB:PPTG_21137"/>
<name>W2GPF3_PHYNI</name>
<sequence>MDELIEAVADSYWELPPSKLNVAFLSLQYSMDMCIKGGGGNAFKSQHMAK</sequence>
<dbReference type="Proteomes" id="UP000053236">
    <property type="component" value="Unassembled WGS sequence"/>
</dbReference>
<evidence type="ECO:0000313" key="1">
    <source>
        <dbReference type="EMBL" id="ETK84863.1"/>
    </source>
</evidence>
<dbReference type="AlphaFoldDB" id="W2GPF3"/>
<dbReference type="EMBL" id="KI686677">
    <property type="protein sequence ID" value="ETK84863.1"/>
    <property type="molecule type" value="Genomic_DNA"/>
</dbReference>
<protein>
    <submittedName>
        <fullName evidence="1">Uncharacterized protein</fullName>
    </submittedName>
</protein>
<reference evidence="1" key="1">
    <citation type="submission" date="2013-11" db="EMBL/GenBank/DDBJ databases">
        <title>The Genome Sequence of Phytophthora parasitica CJ02B3.</title>
        <authorList>
            <consortium name="The Broad Institute Genomics Platform"/>
            <person name="Russ C."/>
            <person name="Tyler B."/>
            <person name="Panabieres F."/>
            <person name="Shan W."/>
            <person name="Tripathy S."/>
            <person name="Grunwald N."/>
            <person name="Machado M."/>
            <person name="Johnson C.S."/>
            <person name="Arredondo F."/>
            <person name="Hong C."/>
            <person name="Coffey M."/>
            <person name="Young S.K."/>
            <person name="Zeng Q."/>
            <person name="Gargeya S."/>
            <person name="Fitzgerald M."/>
            <person name="Abouelleil A."/>
            <person name="Alvarado L."/>
            <person name="Chapman S.B."/>
            <person name="Gainer-Dewar J."/>
            <person name="Goldberg J."/>
            <person name="Griggs A."/>
            <person name="Gujja S."/>
            <person name="Hansen M."/>
            <person name="Howarth C."/>
            <person name="Imamovic A."/>
            <person name="Ireland A."/>
            <person name="Larimer J."/>
            <person name="McCowan C."/>
            <person name="Murphy C."/>
            <person name="Pearson M."/>
            <person name="Poon T.W."/>
            <person name="Priest M."/>
            <person name="Roberts A."/>
            <person name="Saif S."/>
            <person name="Shea T."/>
            <person name="Sykes S."/>
            <person name="Wortman J."/>
            <person name="Nusbaum C."/>
            <person name="Birren B."/>
        </authorList>
    </citation>
    <scope>NUCLEOTIDE SEQUENCE [LARGE SCALE GENOMIC DNA]</scope>
    <source>
        <strain evidence="1">CJ02B3</strain>
    </source>
</reference>
<gene>
    <name evidence="1" type="ORF">L915_10214</name>
</gene>
<proteinExistence type="predicted"/>
<accession>W2GPF3</accession>